<dbReference type="Proteomes" id="UP000241201">
    <property type="component" value="Unassembled WGS sequence"/>
</dbReference>
<protein>
    <submittedName>
        <fullName evidence="2">ROK family protein</fullName>
    </submittedName>
</protein>
<keyword evidence="3" id="KW-1185">Reference proteome</keyword>
<dbReference type="CDD" id="cd24152">
    <property type="entry name" value="ASKHA_NBD_ROK-like"/>
    <property type="match status" value="1"/>
</dbReference>
<dbReference type="GeneID" id="77470808"/>
<gene>
    <name evidence="2" type="ORF">C7U55_06865</name>
</gene>
<reference evidence="3" key="1">
    <citation type="submission" date="2018-03" db="EMBL/GenBank/DDBJ databases">
        <title>Lachnoclostridium SNUG30370 gen.nov., sp.nov., isolated from human faeces.</title>
        <authorList>
            <person name="Seo B."/>
            <person name="Jeon K."/>
            <person name="Ko G."/>
        </authorList>
    </citation>
    <scope>NUCLEOTIDE SEQUENCE [LARGE SCALE GENOMIC DNA]</scope>
    <source>
        <strain evidence="3">SNUG30370</strain>
    </source>
</reference>
<evidence type="ECO:0000256" key="1">
    <source>
        <dbReference type="ARBA" id="ARBA00006479"/>
    </source>
</evidence>
<dbReference type="AlphaFoldDB" id="A0A2T3FZ82"/>
<organism evidence="2 3">
    <name type="scientific">Faecalibacillus faecis</name>
    <dbReference type="NCBI Taxonomy" id="1982628"/>
    <lineage>
        <taxon>Bacteria</taxon>
        <taxon>Bacillati</taxon>
        <taxon>Bacillota</taxon>
        <taxon>Erysipelotrichia</taxon>
        <taxon>Erysipelotrichales</taxon>
        <taxon>Coprobacillaceae</taxon>
        <taxon>Faecalibacillus</taxon>
    </lineage>
</organism>
<proteinExistence type="inferred from homology"/>
<dbReference type="EMBL" id="PYLP01000006">
    <property type="protein sequence ID" value="PST40624.1"/>
    <property type="molecule type" value="Genomic_DNA"/>
</dbReference>
<evidence type="ECO:0000313" key="2">
    <source>
        <dbReference type="EMBL" id="PST40624.1"/>
    </source>
</evidence>
<name>A0A2T3FZ82_9FIRM</name>
<dbReference type="Pfam" id="PF00480">
    <property type="entry name" value="ROK"/>
    <property type="match status" value="1"/>
</dbReference>
<dbReference type="RefSeq" id="WP_106987929.1">
    <property type="nucleotide sequence ID" value="NZ_PYLP01000006.1"/>
</dbReference>
<dbReference type="InterPro" id="IPR043129">
    <property type="entry name" value="ATPase_NBD"/>
</dbReference>
<dbReference type="PANTHER" id="PTHR18964:SF170">
    <property type="entry name" value="SUGAR KINASE"/>
    <property type="match status" value="1"/>
</dbReference>
<evidence type="ECO:0000313" key="3">
    <source>
        <dbReference type="Proteomes" id="UP000241201"/>
    </source>
</evidence>
<comment type="similarity">
    <text evidence="1">Belongs to the ROK (NagC/XylR) family.</text>
</comment>
<dbReference type="SUPFAM" id="SSF53067">
    <property type="entry name" value="Actin-like ATPase domain"/>
    <property type="match status" value="1"/>
</dbReference>
<dbReference type="InterPro" id="IPR000600">
    <property type="entry name" value="ROK"/>
</dbReference>
<dbReference type="PANTHER" id="PTHR18964">
    <property type="entry name" value="ROK (REPRESSOR, ORF, KINASE) FAMILY"/>
    <property type="match status" value="1"/>
</dbReference>
<sequence>MKEYLAFDVGGTSVKYALCNEEGEVSSASKFKTPDTLDQMYLEMEKVVHNCPNVEGIALSMPGAVDSDGGIIYGSSAINYIHGPNIKEDLQNRFHKPVELENDANCAALAEVWKGVAKEESDCCFIVSGTGIGGAVIKDKHVHHGNALHGGEFGYMIMRYEPSEGKYYTWSDDGSTVAVTKRVAKELGKDYHGLDGKEIFDHANVNEVYKKYVDEYYRTLAMGIYNLQYAYDPSMIVIGGAISTREELLDKVNEQLDIIFGQLTHAHVRPNIKVCKFGNDANLIGATYHYIQRHG</sequence>
<accession>A0A2T3FZ82</accession>
<dbReference type="Gene3D" id="3.30.420.40">
    <property type="match status" value="2"/>
</dbReference>
<comment type="caution">
    <text evidence="2">The sequence shown here is derived from an EMBL/GenBank/DDBJ whole genome shotgun (WGS) entry which is preliminary data.</text>
</comment>